<dbReference type="Proteomes" id="UP000252585">
    <property type="component" value="Unassembled WGS sequence"/>
</dbReference>
<sequence>MSLKQIYRILGIVIGAIVLGVVALTSWYTVDESDQAIIMTFGKADEGITEPGLHFKLPWPVQEVEKLSKETFSLDFGYDSENAERADSVRMITGDENILLADLVVQWRITDPAKYLYESTDPEQILYNATSASLRSVIGSSTIDEALTDGKAMIENEVLELLSSLTEDYDIGVSILDVKLQEVDLPNEEVRQAFMKVTDARETMNTKRNEAEKYENQQVEEALGEKDAIISRAEGDKIERIEIARGNVSEFNALYEAYETNENITRQRLVLETLDQVLPNANIFMMNDDGNTIKYLPLTPQGSNNQQTITPPAETENTEEDKPEASVEDNSEAGDTNGR</sequence>
<comment type="caution">
    <text evidence="5">The sequence shown here is derived from an EMBL/GenBank/DDBJ whole genome shotgun (WGS) entry which is preliminary data.</text>
</comment>
<dbReference type="SMART" id="SM00244">
    <property type="entry name" value="PHB"/>
    <property type="match status" value="1"/>
</dbReference>
<dbReference type="AlphaFoldDB" id="A0A368XED2"/>
<feature type="compositionally biased region" description="Acidic residues" evidence="3">
    <location>
        <begin position="316"/>
        <end position="332"/>
    </location>
</feature>
<comment type="subcellular location">
    <subcellularLocation>
        <location evidence="2">Membrane</location>
    </subcellularLocation>
</comment>
<dbReference type="OrthoDB" id="9779595at2"/>
<reference evidence="5 6" key="1">
    <citation type="submission" date="2018-07" db="EMBL/GenBank/DDBJ databases">
        <title>Genomic Encyclopedia of Type Strains, Phase IV (KMG-IV): sequencing the most valuable type-strain genomes for metagenomic binning, comparative biology and taxonomic classification.</title>
        <authorList>
            <person name="Goeker M."/>
        </authorList>
    </citation>
    <scope>NUCLEOTIDE SEQUENCE [LARGE SCALE GENOMIC DNA]</scope>
    <source>
        <strain evidence="5 6">DSM 27696</strain>
    </source>
</reference>
<protein>
    <recommendedName>
        <fullName evidence="2">Protein HflK</fullName>
    </recommendedName>
</protein>
<dbReference type="Pfam" id="PF01145">
    <property type="entry name" value="Band_7"/>
    <property type="match status" value="1"/>
</dbReference>
<keyword evidence="2" id="KW-0812">Transmembrane</keyword>
<dbReference type="NCBIfam" id="TIGR01933">
    <property type="entry name" value="hflK"/>
    <property type="match status" value="1"/>
</dbReference>
<keyword evidence="2" id="KW-0472">Membrane</keyword>
<dbReference type="Gene3D" id="3.30.479.30">
    <property type="entry name" value="Band 7 domain"/>
    <property type="match status" value="1"/>
</dbReference>
<evidence type="ECO:0000259" key="4">
    <source>
        <dbReference type="SMART" id="SM00244"/>
    </source>
</evidence>
<accession>A0A368XED2</accession>
<dbReference type="InterPro" id="IPR036013">
    <property type="entry name" value="Band_7/SPFH_dom_sf"/>
</dbReference>
<dbReference type="GO" id="GO:0008233">
    <property type="term" value="F:peptidase activity"/>
    <property type="evidence" value="ECO:0007669"/>
    <property type="project" value="UniProtKB-KW"/>
</dbReference>
<comment type="function">
    <text evidence="2">HflC and HflK could encode or regulate a protease.</text>
</comment>
<evidence type="ECO:0000256" key="1">
    <source>
        <dbReference type="ARBA" id="ARBA00006971"/>
    </source>
</evidence>
<proteinExistence type="inferred from homology"/>
<comment type="subunit">
    <text evidence="2">HflC and HflK may interact to form a multimeric complex.</text>
</comment>
<evidence type="ECO:0000256" key="2">
    <source>
        <dbReference type="RuleBase" id="RU364113"/>
    </source>
</evidence>
<dbReference type="GO" id="GO:0016020">
    <property type="term" value="C:membrane"/>
    <property type="evidence" value="ECO:0007669"/>
    <property type="project" value="UniProtKB-SubCell"/>
</dbReference>
<evidence type="ECO:0000313" key="6">
    <source>
        <dbReference type="Proteomes" id="UP000252585"/>
    </source>
</evidence>
<keyword evidence="2" id="KW-1133">Transmembrane helix</keyword>
<organism evidence="5 6">
    <name type="scientific">Saliterribacillus persicus</name>
    <dbReference type="NCBI Taxonomy" id="930114"/>
    <lineage>
        <taxon>Bacteria</taxon>
        <taxon>Bacillati</taxon>
        <taxon>Bacillota</taxon>
        <taxon>Bacilli</taxon>
        <taxon>Bacillales</taxon>
        <taxon>Bacillaceae</taxon>
        <taxon>Saliterribacillus</taxon>
    </lineage>
</organism>
<dbReference type="SUPFAM" id="SSF117892">
    <property type="entry name" value="Band 7/SPFH domain"/>
    <property type="match status" value="1"/>
</dbReference>
<comment type="similarity">
    <text evidence="1 2">Belongs to the band 7/mec-2 family. HflK subfamily.</text>
</comment>
<evidence type="ECO:0000313" key="5">
    <source>
        <dbReference type="EMBL" id="RCW66322.1"/>
    </source>
</evidence>
<dbReference type="GO" id="GO:0006508">
    <property type="term" value="P:proteolysis"/>
    <property type="evidence" value="ECO:0007669"/>
    <property type="project" value="UniProtKB-KW"/>
</dbReference>
<keyword evidence="6" id="KW-1185">Reference proteome</keyword>
<feature type="compositionally biased region" description="Polar residues" evidence="3">
    <location>
        <begin position="300"/>
        <end position="310"/>
    </location>
</feature>
<evidence type="ECO:0000256" key="3">
    <source>
        <dbReference type="SAM" id="MobiDB-lite"/>
    </source>
</evidence>
<gene>
    <name evidence="5" type="ORF">DFR57_10937</name>
</gene>
<keyword evidence="5" id="KW-0645">Protease</keyword>
<name>A0A368XED2_9BACI</name>
<feature type="transmembrane region" description="Helical" evidence="2">
    <location>
        <begin position="7"/>
        <end position="30"/>
    </location>
</feature>
<feature type="domain" description="Band 7" evidence="4">
    <location>
        <begin position="25"/>
        <end position="197"/>
    </location>
</feature>
<feature type="region of interest" description="Disordered" evidence="3">
    <location>
        <begin position="295"/>
        <end position="339"/>
    </location>
</feature>
<dbReference type="RefSeq" id="WP_114353277.1">
    <property type="nucleotide sequence ID" value="NZ_QPJJ01000009.1"/>
</dbReference>
<dbReference type="PANTHER" id="PTHR42911:SF2">
    <property type="entry name" value="PROHIBITIN FAMILY PROTEIN"/>
    <property type="match status" value="1"/>
</dbReference>
<dbReference type="InterPro" id="IPR010201">
    <property type="entry name" value="HflK"/>
</dbReference>
<dbReference type="InterPro" id="IPR001107">
    <property type="entry name" value="Band_7"/>
</dbReference>
<dbReference type="CDD" id="cd03404">
    <property type="entry name" value="SPFH_HflK"/>
    <property type="match status" value="1"/>
</dbReference>
<dbReference type="EMBL" id="QPJJ01000009">
    <property type="protein sequence ID" value="RCW66322.1"/>
    <property type="molecule type" value="Genomic_DNA"/>
</dbReference>
<dbReference type="PANTHER" id="PTHR42911">
    <property type="entry name" value="MODULATOR OF FTSH PROTEASE HFLC"/>
    <property type="match status" value="1"/>
</dbReference>
<keyword evidence="5" id="KW-0378">Hydrolase</keyword>